<protein>
    <submittedName>
        <fullName evidence="1">Uncharacterized protein</fullName>
    </submittedName>
</protein>
<organism evidence="1">
    <name type="scientific">Anopheles funestus</name>
    <name type="common">African malaria mosquito</name>
    <dbReference type="NCBI Taxonomy" id="62324"/>
    <lineage>
        <taxon>Eukaryota</taxon>
        <taxon>Metazoa</taxon>
        <taxon>Ecdysozoa</taxon>
        <taxon>Arthropoda</taxon>
        <taxon>Hexapoda</taxon>
        <taxon>Insecta</taxon>
        <taxon>Pterygota</taxon>
        <taxon>Neoptera</taxon>
        <taxon>Endopterygota</taxon>
        <taxon>Diptera</taxon>
        <taxon>Nematocera</taxon>
        <taxon>Culicoidea</taxon>
        <taxon>Culicidae</taxon>
        <taxon>Anophelinae</taxon>
        <taxon>Anopheles</taxon>
    </lineage>
</organism>
<dbReference type="AlphaFoldDB" id="A0A182S4A3"/>
<proteinExistence type="predicted"/>
<sequence>MNRSFDRKLKSRAAIFFLSFKIPLNHTIL</sequence>
<dbReference type="EnsemblMetazoa" id="AFUN015220-RA">
    <property type="protein sequence ID" value="AFUN015220-PA"/>
    <property type="gene ID" value="AFUN015220"/>
</dbReference>
<reference evidence="1" key="1">
    <citation type="submission" date="2020-05" db="UniProtKB">
        <authorList>
            <consortium name="EnsemblMetazoa"/>
        </authorList>
    </citation>
    <scope>IDENTIFICATION</scope>
    <source>
        <strain evidence="1">FUMOZ</strain>
    </source>
</reference>
<accession>A0A182S4A3</accession>
<name>A0A182S4A3_ANOFN</name>
<evidence type="ECO:0000313" key="1">
    <source>
        <dbReference type="EnsemblMetazoa" id="AFUN015220-PA"/>
    </source>
</evidence>
<dbReference type="VEuPathDB" id="VectorBase:AFUN015220"/>